<keyword evidence="6 9" id="KW-0472">Membrane</keyword>
<dbReference type="GO" id="GO:0015276">
    <property type="term" value="F:ligand-gated monoatomic ion channel activity"/>
    <property type="evidence" value="ECO:0007669"/>
    <property type="project" value="InterPro"/>
</dbReference>
<evidence type="ECO:0000259" key="10">
    <source>
        <dbReference type="Pfam" id="PF00060"/>
    </source>
</evidence>
<dbReference type="Pfam" id="PF00060">
    <property type="entry name" value="Lig_chan"/>
    <property type="match status" value="1"/>
</dbReference>
<feature type="transmembrane region" description="Helical" evidence="9">
    <location>
        <begin position="42"/>
        <end position="60"/>
    </location>
</feature>
<dbReference type="Proteomes" id="UP001497623">
    <property type="component" value="Unassembled WGS sequence"/>
</dbReference>
<keyword evidence="4 9" id="KW-0812">Transmembrane</keyword>
<keyword evidence="3" id="KW-1003">Cell membrane</keyword>
<evidence type="ECO:0000256" key="6">
    <source>
        <dbReference type="ARBA" id="ARBA00023136"/>
    </source>
</evidence>
<comment type="subcellular location">
    <subcellularLocation>
        <location evidence="1">Cell membrane</location>
        <topology evidence="1">Multi-pass membrane protein</topology>
    </subcellularLocation>
</comment>
<comment type="similarity">
    <text evidence="2">Belongs to the glutamate-gated ion channel (TC 1.A.10.1) family.</text>
</comment>
<dbReference type="AlphaFoldDB" id="A0AAV2RDE6"/>
<organism evidence="11 12">
    <name type="scientific">Meganyctiphanes norvegica</name>
    <name type="common">Northern krill</name>
    <name type="synonym">Thysanopoda norvegica</name>
    <dbReference type="NCBI Taxonomy" id="48144"/>
    <lineage>
        <taxon>Eukaryota</taxon>
        <taxon>Metazoa</taxon>
        <taxon>Ecdysozoa</taxon>
        <taxon>Arthropoda</taxon>
        <taxon>Crustacea</taxon>
        <taxon>Multicrustacea</taxon>
        <taxon>Malacostraca</taxon>
        <taxon>Eumalacostraca</taxon>
        <taxon>Eucarida</taxon>
        <taxon>Euphausiacea</taxon>
        <taxon>Euphausiidae</taxon>
        <taxon>Meganyctiphanes</taxon>
    </lineage>
</organism>
<evidence type="ECO:0000256" key="7">
    <source>
        <dbReference type="ARBA" id="ARBA00023170"/>
    </source>
</evidence>
<dbReference type="PANTHER" id="PTHR42643">
    <property type="entry name" value="IONOTROPIC RECEPTOR 20A-RELATED"/>
    <property type="match status" value="1"/>
</dbReference>
<keyword evidence="12" id="KW-1185">Reference proteome</keyword>
<keyword evidence="5 9" id="KW-1133">Transmembrane helix</keyword>
<name>A0AAV2RDE6_MEGNR</name>
<feature type="non-terminal residue" evidence="11">
    <location>
        <position position="1"/>
    </location>
</feature>
<evidence type="ECO:0000256" key="9">
    <source>
        <dbReference type="SAM" id="Phobius"/>
    </source>
</evidence>
<dbReference type="InterPro" id="IPR052192">
    <property type="entry name" value="Insect_Ionotropic_Sensory_Rcpt"/>
</dbReference>
<accession>A0AAV2RDE6</accession>
<dbReference type="PANTHER" id="PTHR42643:SF24">
    <property type="entry name" value="IONOTROPIC RECEPTOR 60A"/>
    <property type="match status" value="1"/>
</dbReference>
<dbReference type="GO" id="GO:0050906">
    <property type="term" value="P:detection of stimulus involved in sensory perception"/>
    <property type="evidence" value="ECO:0007669"/>
    <property type="project" value="UniProtKB-ARBA"/>
</dbReference>
<evidence type="ECO:0000256" key="2">
    <source>
        <dbReference type="ARBA" id="ARBA00008685"/>
    </source>
</evidence>
<dbReference type="EMBL" id="CAXKWB010018599">
    <property type="protein sequence ID" value="CAL4121102.1"/>
    <property type="molecule type" value="Genomic_DNA"/>
</dbReference>
<feature type="transmembrane region" description="Helical" evidence="9">
    <location>
        <begin position="240"/>
        <end position="263"/>
    </location>
</feature>
<dbReference type="SUPFAM" id="SSF53850">
    <property type="entry name" value="Periplasmic binding protein-like II"/>
    <property type="match status" value="1"/>
</dbReference>
<dbReference type="InterPro" id="IPR001320">
    <property type="entry name" value="Iontro_rcpt_C"/>
</dbReference>
<dbReference type="GO" id="GO:0005886">
    <property type="term" value="C:plasma membrane"/>
    <property type="evidence" value="ECO:0007669"/>
    <property type="project" value="UniProtKB-SubCell"/>
</dbReference>
<reference evidence="11 12" key="1">
    <citation type="submission" date="2024-05" db="EMBL/GenBank/DDBJ databases">
        <authorList>
            <person name="Wallberg A."/>
        </authorList>
    </citation>
    <scope>NUCLEOTIDE SEQUENCE [LARGE SCALE GENOMIC DNA]</scope>
</reference>
<protein>
    <recommendedName>
        <fullName evidence="10">Ionotropic glutamate receptor C-terminal domain-containing protein</fullName>
    </recommendedName>
</protein>
<keyword evidence="7" id="KW-0675">Receptor</keyword>
<dbReference type="Gene3D" id="1.10.287.70">
    <property type="match status" value="1"/>
</dbReference>
<evidence type="ECO:0000256" key="4">
    <source>
        <dbReference type="ARBA" id="ARBA00022692"/>
    </source>
</evidence>
<feature type="domain" description="Ionotropic glutamate receptor C-terminal" evidence="10">
    <location>
        <begin position="27"/>
        <end position="251"/>
    </location>
</feature>
<gene>
    <name evidence="11" type="ORF">MNOR_LOCUS22273</name>
</gene>
<evidence type="ECO:0000256" key="5">
    <source>
        <dbReference type="ARBA" id="ARBA00022989"/>
    </source>
</evidence>
<proteinExistence type="inferred from homology"/>
<evidence type="ECO:0000256" key="3">
    <source>
        <dbReference type="ARBA" id="ARBA00022475"/>
    </source>
</evidence>
<evidence type="ECO:0000256" key="1">
    <source>
        <dbReference type="ARBA" id="ARBA00004651"/>
    </source>
</evidence>
<evidence type="ECO:0000313" key="12">
    <source>
        <dbReference type="Proteomes" id="UP001497623"/>
    </source>
</evidence>
<comment type="caution">
    <text evidence="11">The sequence shown here is derived from an EMBL/GenBank/DDBJ whole genome shotgun (WGS) entry which is preliminary data.</text>
</comment>
<sequence>PLLSFDQHKRKVGVDERRRDIYIILRASVFQSSSSKPSSNTVRLLVGVFWLSLIVLAYTYSGNITAFLSRPTVEKVPDSLQDILDLDYRIWTQEGFSYTHFMRTSPDDRIQQLASKAEVSNHPLYVPPDHVIKMAVEENVAIIVPNQPGTIMLHADYGIVGSQGVCTLRPVIEPLGYAIRSWGLPRNSPLTTLFNDRILRLHAAGILGSYGKLSKEAGSVVSCLQPIREPSLKAITMDQFGGLFVAWTCGIVLALVVFMLEVIMEYIKERNKRDAKK</sequence>
<evidence type="ECO:0000313" key="11">
    <source>
        <dbReference type="EMBL" id="CAL4121102.1"/>
    </source>
</evidence>
<keyword evidence="8" id="KW-0325">Glycoprotein</keyword>
<evidence type="ECO:0000256" key="8">
    <source>
        <dbReference type="ARBA" id="ARBA00023180"/>
    </source>
</evidence>